<name>A0A1I1Q3N0_9GAMM</name>
<gene>
    <name evidence="1" type="ORF">SAMN02745724_03720</name>
</gene>
<dbReference type="Proteomes" id="UP000198862">
    <property type="component" value="Unassembled WGS sequence"/>
</dbReference>
<reference evidence="1 2" key="1">
    <citation type="submission" date="2016-10" db="EMBL/GenBank/DDBJ databases">
        <authorList>
            <person name="de Groot N.N."/>
        </authorList>
    </citation>
    <scope>NUCLEOTIDE SEQUENCE [LARGE SCALE GENOMIC DNA]</scope>
    <source>
        <strain evidence="1 2">DSM 6059</strain>
    </source>
</reference>
<keyword evidence="2" id="KW-1185">Reference proteome</keyword>
<accession>A0A1I1Q3N0</accession>
<sequence length="72" mass="8509">MIDNQTVHQKYPLPHPDNLLQNDVTRISDAITSIDGDIWQQNELQKLQQLKMAEKFRRLRINTLLEQPLLMV</sequence>
<organism evidence="1 2">
    <name type="scientific">Pseudoalteromonas denitrificans DSM 6059</name>
    <dbReference type="NCBI Taxonomy" id="1123010"/>
    <lineage>
        <taxon>Bacteria</taxon>
        <taxon>Pseudomonadati</taxon>
        <taxon>Pseudomonadota</taxon>
        <taxon>Gammaproteobacteria</taxon>
        <taxon>Alteromonadales</taxon>
        <taxon>Pseudoalteromonadaceae</taxon>
        <taxon>Pseudoalteromonas</taxon>
    </lineage>
</organism>
<dbReference type="RefSeq" id="WP_091988082.1">
    <property type="nucleotide sequence ID" value="NZ_FOLO01000038.1"/>
</dbReference>
<dbReference type="AlphaFoldDB" id="A0A1I1Q3N0"/>
<dbReference type="EMBL" id="FOLO01000038">
    <property type="protein sequence ID" value="SFD16597.1"/>
    <property type="molecule type" value="Genomic_DNA"/>
</dbReference>
<dbReference type="STRING" id="1123010.SAMN02745724_03720"/>
<dbReference type="OrthoDB" id="6305909at2"/>
<evidence type="ECO:0000313" key="2">
    <source>
        <dbReference type="Proteomes" id="UP000198862"/>
    </source>
</evidence>
<protein>
    <submittedName>
        <fullName evidence="1">Uncharacterized protein</fullName>
    </submittedName>
</protein>
<evidence type="ECO:0000313" key="1">
    <source>
        <dbReference type="EMBL" id="SFD16597.1"/>
    </source>
</evidence>
<proteinExistence type="predicted"/>